<dbReference type="STRING" id="35608.A0A2U1KD50"/>
<gene>
    <name evidence="1" type="ORF">CTI12_AA617060</name>
</gene>
<name>A0A2U1KD50_ARTAN</name>
<accession>A0A2U1KD50</accession>
<proteinExistence type="predicted"/>
<dbReference type="PANTHER" id="PTHR47477:SF8">
    <property type="entry name" value="TNF RECEPTOR-ASSOCIATED FACTOR HOMOLOG 1A"/>
    <property type="match status" value="1"/>
</dbReference>
<keyword evidence="2" id="KW-1185">Reference proteome</keyword>
<evidence type="ECO:0000313" key="1">
    <source>
        <dbReference type="EMBL" id="PWA34648.1"/>
    </source>
</evidence>
<dbReference type="PANTHER" id="PTHR47477">
    <property type="entry name" value="TNF RECEPTOR-ASSOCIATED FACTOR HOMOLOG 1A"/>
    <property type="match status" value="1"/>
</dbReference>
<dbReference type="OrthoDB" id="660257at2759"/>
<reference evidence="1 2" key="1">
    <citation type="journal article" date="2018" name="Mol. Plant">
        <title>The genome of Artemisia annua provides insight into the evolution of Asteraceae family and artemisinin biosynthesis.</title>
        <authorList>
            <person name="Shen Q."/>
            <person name="Zhang L."/>
            <person name="Liao Z."/>
            <person name="Wang S."/>
            <person name="Yan T."/>
            <person name="Shi P."/>
            <person name="Liu M."/>
            <person name="Fu X."/>
            <person name="Pan Q."/>
            <person name="Wang Y."/>
            <person name="Lv Z."/>
            <person name="Lu X."/>
            <person name="Zhang F."/>
            <person name="Jiang W."/>
            <person name="Ma Y."/>
            <person name="Chen M."/>
            <person name="Hao X."/>
            <person name="Li L."/>
            <person name="Tang Y."/>
            <person name="Lv G."/>
            <person name="Zhou Y."/>
            <person name="Sun X."/>
            <person name="Brodelius P.E."/>
            <person name="Rose J.K.C."/>
            <person name="Tang K."/>
        </authorList>
    </citation>
    <scope>NUCLEOTIDE SEQUENCE [LARGE SCALE GENOMIC DNA]</scope>
    <source>
        <strain evidence="2">cv. Huhao1</strain>
        <tissue evidence="1">Leaf</tissue>
    </source>
</reference>
<organism evidence="1 2">
    <name type="scientific">Artemisia annua</name>
    <name type="common">Sweet wormwood</name>
    <dbReference type="NCBI Taxonomy" id="35608"/>
    <lineage>
        <taxon>Eukaryota</taxon>
        <taxon>Viridiplantae</taxon>
        <taxon>Streptophyta</taxon>
        <taxon>Embryophyta</taxon>
        <taxon>Tracheophyta</taxon>
        <taxon>Spermatophyta</taxon>
        <taxon>Magnoliopsida</taxon>
        <taxon>eudicotyledons</taxon>
        <taxon>Gunneridae</taxon>
        <taxon>Pentapetalae</taxon>
        <taxon>asterids</taxon>
        <taxon>campanulids</taxon>
        <taxon>Asterales</taxon>
        <taxon>Asteraceae</taxon>
        <taxon>Asteroideae</taxon>
        <taxon>Anthemideae</taxon>
        <taxon>Artemisiinae</taxon>
        <taxon>Artemisia</taxon>
    </lineage>
</organism>
<evidence type="ECO:0000313" key="2">
    <source>
        <dbReference type="Proteomes" id="UP000245207"/>
    </source>
</evidence>
<dbReference type="EMBL" id="PKPP01021969">
    <property type="protein sequence ID" value="PWA34648.1"/>
    <property type="molecule type" value="Genomic_DNA"/>
</dbReference>
<dbReference type="Proteomes" id="UP000245207">
    <property type="component" value="Unassembled WGS sequence"/>
</dbReference>
<dbReference type="AlphaFoldDB" id="A0A2U1KD50"/>
<sequence length="179" mass="20655">MSREKSDTILKFLVKQFFIGREATSCLVMDTLNSGLKALEGQRQIHPNEVRGNSDAEEVPMSIFQMETGTYVLVDDVLLLLERVSWEPLPPKDEIGPQKYTKDGGSGEDFIKVSIEHYERRLTEMGRRTIEMFVLSHIFSKIEGAYQEAVALKRQEELIREEERMVRPKQNKPGKPNRK</sequence>
<dbReference type="InterPro" id="IPR055327">
    <property type="entry name" value="TRAF1A/B"/>
</dbReference>
<protein>
    <submittedName>
        <fullName evidence="1">MATH domain-containing protein</fullName>
    </submittedName>
</protein>
<comment type="caution">
    <text evidence="1">The sequence shown here is derived from an EMBL/GenBank/DDBJ whole genome shotgun (WGS) entry which is preliminary data.</text>
</comment>